<dbReference type="STRING" id="1126833.VN24_04760"/>
<sequence>MGEAVVINIIFYVIGLFILYEIIIAAVRKGIESSEIVTRLEFQAEQNEKIIELLSEIKKGQEKQ</sequence>
<keyword evidence="1" id="KW-1133">Transmembrane helix</keyword>
<keyword evidence="1" id="KW-0472">Membrane</keyword>
<name>A0A0D5NGE1_9BACL</name>
<accession>A0A0D5NGE1</accession>
<dbReference type="PATRIC" id="fig|1126833.4.peg.1052"/>
<keyword evidence="1" id="KW-0812">Transmembrane</keyword>
<evidence type="ECO:0000313" key="3">
    <source>
        <dbReference type="Proteomes" id="UP000032633"/>
    </source>
</evidence>
<dbReference type="Proteomes" id="UP000032633">
    <property type="component" value="Chromosome"/>
</dbReference>
<protein>
    <submittedName>
        <fullName evidence="2">Uncharacterized protein</fullName>
    </submittedName>
</protein>
<dbReference type="OrthoDB" id="2439508at2"/>
<organism evidence="2 3">
    <name type="scientific">Paenibacillus beijingensis</name>
    <dbReference type="NCBI Taxonomy" id="1126833"/>
    <lineage>
        <taxon>Bacteria</taxon>
        <taxon>Bacillati</taxon>
        <taxon>Bacillota</taxon>
        <taxon>Bacilli</taxon>
        <taxon>Bacillales</taxon>
        <taxon>Paenibacillaceae</taxon>
        <taxon>Paenibacillus</taxon>
    </lineage>
</organism>
<evidence type="ECO:0000256" key="1">
    <source>
        <dbReference type="SAM" id="Phobius"/>
    </source>
</evidence>
<reference evidence="2 3" key="1">
    <citation type="journal article" date="2015" name="J. Biotechnol.">
        <title>Complete genome sequence of Paenibacillus beijingensis 7188(T) (=DSM 24997(T)), a novel rhizobacterium from jujube garden soil.</title>
        <authorList>
            <person name="Kwak Y."/>
            <person name="Shin J.H."/>
        </authorList>
    </citation>
    <scope>NUCLEOTIDE SEQUENCE [LARGE SCALE GENOMIC DNA]</scope>
    <source>
        <strain evidence="2 3">DSM 24997</strain>
    </source>
</reference>
<dbReference type="KEGG" id="pbj:VN24_04760"/>
<dbReference type="AlphaFoldDB" id="A0A0D5NGE1"/>
<feature type="transmembrane region" description="Helical" evidence="1">
    <location>
        <begin position="6"/>
        <end position="27"/>
    </location>
</feature>
<dbReference type="EMBL" id="CP011058">
    <property type="protein sequence ID" value="AJY74042.1"/>
    <property type="molecule type" value="Genomic_DNA"/>
</dbReference>
<reference evidence="3" key="2">
    <citation type="submission" date="2015-03" db="EMBL/GenBank/DDBJ databases">
        <title>Genome sequence of Paenibacillus beijingensis strain DSM 24997T.</title>
        <authorList>
            <person name="Kwak Y."/>
            <person name="Shin J.-H."/>
        </authorList>
    </citation>
    <scope>NUCLEOTIDE SEQUENCE [LARGE SCALE GENOMIC DNA]</scope>
    <source>
        <strain evidence="3">DSM 24997</strain>
    </source>
</reference>
<gene>
    <name evidence="2" type="ORF">VN24_04760</name>
</gene>
<proteinExistence type="predicted"/>
<dbReference type="RefSeq" id="WP_045669478.1">
    <property type="nucleotide sequence ID" value="NZ_CP011058.1"/>
</dbReference>
<keyword evidence="3" id="KW-1185">Reference proteome</keyword>
<evidence type="ECO:0000313" key="2">
    <source>
        <dbReference type="EMBL" id="AJY74042.1"/>
    </source>
</evidence>
<dbReference type="HOGENOM" id="CLU_2863532_0_0_9"/>